<comment type="caution">
    <text evidence="4">The sequence shown here is derived from an EMBL/GenBank/DDBJ whole genome shotgun (WGS) entry which is preliminary data.</text>
</comment>
<comment type="cofactor">
    <cofactor evidence="1">
        <name>a divalent metal cation</name>
        <dbReference type="ChEBI" id="CHEBI:60240"/>
    </cofactor>
</comment>
<evidence type="ECO:0000256" key="2">
    <source>
        <dbReference type="ARBA" id="ARBA00022723"/>
    </source>
</evidence>
<sequence length="528" mass="59804">MHRNYKQYFSLVLQAVVNTKYRFIAIDVGAYGKASDGGIFSHSDQCKLLDTGTDIALPHFLVGDETYPLKICLMHPYLQRNSSPEDDIFNENHTRARQVVECAFGILYGKWSVCVCLLHNAIIDKEGIKDWPQQTVTTRNVGANRRFATVGEHRGATRAHAIRYTLKAYFSCVFGRQEFVPIRIQCAQGIRLPKQLIVGSVNHDKRPETLDLCFTAFGLGPLVFVRGSMNTYCNILDNEMLPTLWRFYGMETCYIQDDNTRCPVSRATMQWYADNNVRRLDWPAQSPDLNPMEDLWDELDRRVRARQARPKSIAQLMEWSQEEWRRIPVDVLQTLVESMPDRVAGVIATRAARFCVANCAPSTLAPSVGHELEKWPAGLLLLTCNKLAKRRQSTVDKQLRLDVATNNIVAHIVPTNHVPVHELHHTSCPIDLLCSYHNSCTADIPLSLQESRTPYSLFIRPHKKYCNGVTSGLSLSGSGRAAQEPGEWALCLMGYWMRQNIPHWLGCLLASRLPGAVGRTSPRHVADW</sequence>
<gene>
    <name evidence="4" type="ORF">PR048_032760</name>
</gene>
<organism evidence="4 5">
    <name type="scientific">Dryococelus australis</name>
    <dbReference type="NCBI Taxonomy" id="614101"/>
    <lineage>
        <taxon>Eukaryota</taxon>
        <taxon>Metazoa</taxon>
        <taxon>Ecdysozoa</taxon>
        <taxon>Arthropoda</taxon>
        <taxon>Hexapoda</taxon>
        <taxon>Insecta</taxon>
        <taxon>Pterygota</taxon>
        <taxon>Neoptera</taxon>
        <taxon>Polyneoptera</taxon>
        <taxon>Phasmatodea</taxon>
        <taxon>Verophasmatodea</taxon>
        <taxon>Anareolatae</taxon>
        <taxon>Phasmatidae</taxon>
        <taxon>Eurycanthinae</taxon>
        <taxon>Dryococelus</taxon>
    </lineage>
</organism>
<evidence type="ECO:0000313" key="4">
    <source>
        <dbReference type="EMBL" id="KAJ8866898.1"/>
    </source>
</evidence>
<keyword evidence="2" id="KW-0479">Metal-binding</keyword>
<accession>A0ABQ9G3V8</accession>
<feature type="domain" description="DDE Tnp4" evidence="3">
    <location>
        <begin position="3"/>
        <end position="114"/>
    </location>
</feature>
<dbReference type="Gene3D" id="3.30.420.10">
    <property type="entry name" value="Ribonuclease H-like superfamily/Ribonuclease H"/>
    <property type="match status" value="1"/>
</dbReference>
<protein>
    <recommendedName>
        <fullName evidence="3">DDE Tnp4 domain-containing protein</fullName>
    </recommendedName>
</protein>
<dbReference type="Pfam" id="PF13359">
    <property type="entry name" value="DDE_Tnp_4"/>
    <property type="match status" value="1"/>
</dbReference>
<keyword evidence="5" id="KW-1185">Reference proteome</keyword>
<reference evidence="4 5" key="1">
    <citation type="submission" date="2023-02" db="EMBL/GenBank/DDBJ databases">
        <title>LHISI_Scaffold_Assembly.</title>
        <authorList>
            <person name="Stuart O.P."/>
            <person name="Cleave R."/>
            <person name="Magrath M.J.L."/>
            <person name="Mikheyev A.S."/>
        </authorList>
    </citation>
    <scope>NUCLEOTIDE SEQUENCE [LARGE SCALE GENOMIC DNA]</scope>
    <source>
        <strain evidence="4">Daus_M_001</strain>
        <tissue evidence="4">Leg muscle</tissue>
    </source>
</reference>
<evidence type="ECO:0000259" key="3">
    <source>
        <dbReference type="Pfam" id="PF13359"/>
    </source>
</evidence>
<name>A0ABQ9G3V8_9NEOP</name>
<proteinExistence type="predicted"/>
<dbReference type="Proteomes" id="UP001159363">
    <property type="component" value="Chromosome 15"/>
</dbReference>
<evidence type="ECO:0000256" key="1">
    <source>
        <dbReference type="ARBA" id="ARBA00001968"/>
    </source>
</evidence>
<evidence type="ECO:0000313" key="5">
    <source>
        <dbReference type="Proteomes" id="UP001159363"/>
    </source>
</evidence>
<dbReference type="InterPro" id="IPR027806">
    <property type="entry name" value="HARBI1_dom"/>
</dbReference>
<dbReference type="EMBL" id="JARBHB010000016">
    <property type="protein sequence ID" value="KAJ8866898.1"/>
    <property type="molecule type" value="Genomic_DNA"/>
</dbReference>
<dbReference type="InterPro" id="IPR036397">
    <property type="entry name" value="RNaseH_sf"/>
</dbReference>